<evidence type="ECO:0000256" key="3">
    <source>
        <dbReference type="ARBA" id="ARBA00023102"/>
    </source>
</evidence>
<protein>
    <submittedName>
        <fullName evidence="6">HisA/HisF-related TIM barrel protein</fullName>
    </submittedName>
</protein>
<evidence type="ECO:0000313" key="7">
    <source>
        <dbReference type="Proteomes" id="UP001225906"/>
    </source>
</evidence>
<comment type="similarity">
    <text evidence="1 5">Belongs to the HisA/HisF family.</text>
</comment>
<reference evidence="7" key="1">
    <citation type="journal article" date="2019" name="Int. J. Syst. Evol. Microbiol.">
        <title>The Global Catalogue of Microorganisms (GCM) 10K type strain sequencing project: providing services to taxonomists for standard genome sequencing and annotation.</title>
        <authorList>
            <consortium name="The Broad Institute Genomics Platform"/>
            <consortium name="The Broad Institute Genome Sequencing Center for Infectious Disease"/>
            <person name="Wu L."/>
            <person name="Ma J."/>
        </authorList>
    </citation>
    <scope>NUCLEOTIDE SEQUENCE [LARGE SCALE GENOMIC DNA]</scope>
    <source>
        <strain evidence="7">VKM B-3159</strain>
    </source>
</reference>
<dbReference type="RefSeq" id="WP_306388841.1">
    <property type="nucleotide sequence ID" value="NZ_JAVCAP010000009.1"/>
</dbReference>
<evidence type="ECO:0000313" key="6">
    <source>
        <dbReference type="EMBL" id="MDP8567111.1"/>
    </source>
</evidence>
<keyword evidence="2 5" id="KW-0028">Amino-acid biosynthesis</keyword>
<keyword evidence="7" id="KW-1185">Reference proteome</keyword>
<gene>
    <name evidence="6" type="ORF">Q9291_04540</name>
</gene>
<evidence type="ECO:0000256" key="2">
    <source>
        <dbReference type="ARBA" id="ARBA00022605"/>
    </source>
</evidence>
<dbReference type="EMBL" id="JAVCAP010000009">
    <property type="protein sequence ID" value="MDP8567111.1"/>
    <property type="molecule type" value="Genomic_DNA"/>
</dbReference>
<dbReference type="InterPro" id="IPR006062">
    <property type="entry name" value="His_biosynth"/>
</dbReference>
<dbReference type="InterPro" id="IPR011060">
    <property type="entry name" value="RibuloseP-bd_barrel"/>
</dbReference>
<dbReference type="Gene3D" id="3.20.20.70">
    <property type="entry name" value="Aldolase class I"/>
    <property type="match status" value="1"/>
</dbReference>
<dbReference type="InterPro" id="IPR013785">
    <property type="entry name" value="Aldolase_TIM"/>
</dbReference>
<dbReference type="Proteomes" id="UP001225906">
    <property type="component" value="Unassembled WGS sequence"/>
</dbReference>
<keyword evidence="3 5" id="KW-0368">Histidine biosynthesis</keyword>
<dbReference type="SUPFAM" id="SSF51366">
    <property type="entry name" value="Ribulose-phoshate binding barrel"/>
    <property type="match status" value="1"/>
</dbReference>
<accession>A0ABT9JRF3</accession>
<dbReference type="PANTHER" id="PTHR43090:SF2">
    <property type="entry name" value="1-(5-PHOSPHORIBOSYL)-5-[(5-PHOSPHORIBOSYLAMINO)METHYLIDENEAMINO] IMIDAZOLE-4-CARBOXAMIDE ISOMERASE"/>
    <property type="match status" value="1"/>
</dbReference>
<proteinExistence type="inferred from homology"/>
<dbReference type="InterPro" id="IPR044524">
    <property type="entry name" value="Isoase_HisA-like"/>
</dbReference>
<evidence type="ECO:0000256" key="4">
    <source>
        <dbReference type="ARBA" id="ARBA00029440"/>
    </source>
</evidence>
<evidence type="ECO:0000256" key="5">
    <source>
        <dbReference type="RuleBase" id="RU003657"/>
    </source>
</evidence>
<comment type="pathway">
    <text evidence="4">Amino-acid biosynthesis.</text>
</comment>
<dbReference type="Pfam" id="PF00977">
    <property type="entry name" value="His_biosynth"/>
    <property type="match status" value="1"/>
</dbReference>
<name>A0ABT9JRF3_9PROT</name>
<organism evidence="6 7">
    <name type="scientific">Methylophilus aquaticus</name>
    <dbReference type="NCBI Taxonomy" id="1971610"/>
    <lineage>
        <taxon>Bacteria</taxon>
        <taxon>Pseudomonadati</taxon>
        <taxon>Pseudomonadota</taxon>
        <taxon>Betaproteobacteria</taxon>
        <taxon>Nitrosomonadales</taxon>
        <taxon>Methylophilaceae</taxon>
        <taxon>Methylophilus</taxon>
    </lineage>
</organism>
<evidence type="ECO:0000256" key="1">
    <source>
        <dbReference type="ARBA" id="ARBA00009667"/>
    </source>
</evidence>
<dbReference type="PANTHER" id="PTHR43090">
    <property type="entry name" value="1-(5-PHOSPHORIBOSYL)-5-[(5-PHOSPHORIBOSYLAMINO)METHYLIDENEAMINO] IMIDAZOLE-4-CARBOXAMIDE ISOMERASE"/>
    <property type="match status" value="1"/>
</dbReference>
<sequence length="235" mass="26315">MHIIPVIDLMHGHVVQAVRGQRQHYRPIQSQLTSSHHLIDVVDAILQVYPFDCVYIADLNAITKDTQLADHRALIQRAMQSFPQITWWVDAGICTSQDLQRWQGIGVTPILASEVLGSIESYQQLYQQAPESRLSLDFFSEGFKGPAGLLENSALWSQPTILMSLPKVGAQQGPDLDRLMHMRQHTPKQQFYAAGGVRHMEDIQALAAQGAYGVLIASALHQKQLNSRQITTFQP</sequence>
<comment type="caution">
    <text evidence="6">The sequence shown here is derived from an EMBL/GenBank/DDBJ whole genome shotgun (WGS) entry which is preliminary data.</text>
</comment>
<dbReference type="CDD" id="cd04723">
    <property type="entry name" value="HisA_HisF"/>
    <property type="match status" value="1"/>
</dbReference>